<accession>A0ABX8S055</accession>
<dbReference type="Proteomes" id="UP000694257">
    <property type="component" value="Chromosome"/>
</dbReference>
<dbReference type="RefSeq" id="WP_218477614.1">
    <property type="nucleotide sequence ID" value="NZ_BAABJN010000007.1"/>
</dbReference>
<proteinExistence type="predicted"/>
<reference evidence="1 2" key="1">
    <citation type="submission" date="2021-07" db="EMBL/GenBank/DDBJ databases">
        <title>Whole Genome Sequence of Nocardia Iowensis.</title>
        <authorList>
            <person name="Lamm A."/>
            <person name="Collins-Fairclough A.M."/>
            <person name="Bunk B."/>
            <person name="Sproer C."/>
        </authorList>
    </citation>
    <scope>NUCLEOTIDE SEQUENCE [LARGE SCALE GENOMIC DNA]</scope>
    <source>
        <strain evidence="1 2">NRRL 5646</strain>
    </source>
</reference>
<dbReference type="EMBL" id="CP078145">
    <property type="protein sequence ID" value="QXN94901.1"/>
    <property type="molecule type" value="Genomic_DNA"/>
</dbReference>
<keyword evidence="2" id="KW-1185">Reference proteome</keyword>
<gene>
    <name evidence="1" type="ORF">KV110_18745</name>
</gene>
<evidence type="ECO:0008006" key="3">
    <source>
        <dbReference type="Google" id="ProtNLM"/>
    </source>
</evidence>
<evidence type="ECO:0000313" key="1">
    <source>
        <dbReference type="EMBL" id="QXN94901.1"/>
    </source>
</evidence>
<sequence length="252" mass="26892">MTDAPARAQLIKLARTLGVPVEQLAYLAGVPAADLREFRFQVADLLFESQSGGLRKVAAAAKVIPSQVIAKLVGRNRNALLAARMAGVLEPSHAVDVAKRLPVDFLAEVAPLLDARRSAYLIAGLPTDTIVAVGKLLAQQEDWITLGDLMAAVSDDAVRGAQAALDGTALLRAAFLVDDAEHLERMVALVSAAKLVEMLRAAAEHDLWTEYRSTLGGLSDASLEVVRTAVDQLPPEHRDRALAEIADRRPAS</sequence>
<organism evidence="1 2">
    <name type="scientific">Nocardia iowensis</name>
    <dbReference type="NCBI Taxonomy" id="204891"/>
    <lineage>
        <taxon>Bacteria</taxon>
        <taxon>Bacillati</taxon>
        <taxon>Actinomycetota</taxon>
        <taxon>Actinomycetes</taxon>
        <taxon>Mycobacteriales</taxon>
        <taxon>Nocardiaceae</taxon>
        <taxon>Nocardia</taxon>
    </lineage>
</organism>
<evidence type="ECO:0000313" key="2">
    <source>
        <dbReference type="Proteomes" id="UP000694257"/>
    </source>
</evidence>
<protein>
    <recommendedName>
        <fullName evidence="3">DUF2336 domain-containing protein</fullName>
    </recommendedName>
</protein>
<name>A0ABX8S055_NOCIO</name>